<keyword evidence="2 4" id="KW-0378">Hydrolase</keyword>
<dbReference type="EMBL" id="CP002547">
    <property type="protein sequence ID" value="ADY55286.1"/>
    <property type="molecule type" value="Genomic_DNA"/>
</dbReference>
<evidence type="ECO:0000313" key="4">
    <source>
        <dbReference type="EMBL" id="ADY55286.1"/>
    </source>
</evidence>
<name>F0T2G8_SYNGF</name>
<dbReference type="KEGG" id="sgy:Sgly_0944"/>
<dbReference type="PROSITE" id="PS51462">
    <property type="entry name" value="NUDIX"/>
    <property type="match status" value="1"/>
</dbReference>
<dbReference type="InterPro" id="IPR015797">
    <property type="entry name" value="NUDIX_hydrolase-like_dom_sf"/>
</dbReference>
<dbReference type="GO" id="GO:0016787">
    <property type="term" value="F:hydrolase activity"/>
    <property type="evidence" value="ECO:0007669"/>
    <property type="project" value="UniProtKB-KW"/>
</dbReference>
<accession>F0T2G8</accession>
<evidence type="ECO:0000256" key="2">
    <source>
        <dbReference type="ARBA" id="ARBA00022801"/>
    </source>
</evidence>
<dbReference type="AlphaFoldDB" id="F0T2G8"/>
<gene>
    <name evidence="4" type="ordered locus">Sgly_0944</name>
</gene>
<dbReference type="Gene3D" id="3.90.79.10">
    <property type="entry name" value="Nucleoside Triphosphate Pyrophosphohydrolase"/>
    <property type="match status" value="1"/>
</dbReference>
<dbReference type="InterPro" id="IPR020084">
    <property type="entry name" value="NUDIX_hydrolase_CS"/>
</dbReference>
<dbReference type="PANTHER" id="PTHR43736:SF1">
    <property type="entry name" value="DIHYDRONEOPTERIN TRIPHOSPHATE DIPHOSPHATASE"/>
    <property type="match status" value="1"/>
</dbReference>
<evidence type="ECO:0000259" key="3">
    <source>
        <dbReference type="PROSITE" id="PS51462"/>
    </source>
</evidence>
<protein>
    <submittedName>
        <fullName evidence="4">NUDIX hydrolase</fullName>
    </submittedName>
</protein>
<dbReference type="PROSITE" id="PS00893">
    <property type="entry name" value="NUDIX_BOX"/>
    <property type="match status" value="1"/>
</dbReference>
<dbReference type="Proteomes" id="UP000007488">
    <property type="component" value="Chromosome"/>
</dbReference>
<dbReference type="CDD" id="cd04665">
    <property type="entry name" value="NUDIX_RppH"/>
    <property type="match status" value="1"/>
</dbReference>
<reference evidence="5" key="2">
    <citation type="submission" date="2011-02" db="EMBL/GenBank/DDBJ databases">
        <title>The complete genome of Syntrophobotulus glycolicus DSM 8271.</title>
        <authorList>
            <person name="Lucas S."/>
            <person name="Copeland A."/>
            <person name="Lapidus A."/>
            <person name="Bruce D."/>
            <person name="Goodwin L."/>
            <person name="Pitluck S."/>
            <person name="Kyrpides N."/>
            <person name="Mavromatis K."/>
            <person name="Pagani I."/>
            <person name="Ivanova N."/>
            <person name="Mikhailova N."/>
            <person name="Chertkov O."/>
            <person name="Held B."/>
            <person name="Detter J.C."/>
            <person name="Tapia R."/>
            <person name="Han C."/>
            <person name="Land M."/>
            <person name="Hauser L."/>
            <person name="Markowitz V."/>
            <person name="Cheng J.-F."/>
            <person name="Hugenholtz P."/>
            <person name="Woyke T."/>
            <person name="Wu D."/>
            <person name="Spring S."/>
            <person name="Schroeder M."/>
            <person name="Brambilla E."/>
            <person name="Klenk H.-P."/>
            <person name="Eisen J.A."/>
        </authorList>
    </citation>
    <scope>NUCLEOTIDE SEQUENCE [LARGE SCALE GENOMIC DNA]</scope>
    <source>
        <strain evidence="5">DSM 8271 / FlGlyR</strain>
    </source>
</reference>
<dbReference type="Pfam" id="PF00293">
    <property type="entry name" value="NUDIX"/>
    <property type="match status" value="1"/>
</dbReference>
<dbReference type="STRING" id="645991.Sgly_0944"/>
<evidence type="ECO:0000256" key="1">
    <source>
        <dbReference type="ARBA" id="ARBA00005582"/>
    </source>
</evidence>
<dbReference type="HOGENOM" id="CLU_127485_0_0_9"/>
<sequence>MSIAVCFHQETDVPDELLKFAVIAARAEGKWIFCRHKERNTYEIPGGHRETGEAIADTAKRELYEETGALKFKLAPLGVYSVDNDGQITYGKLFYAEVQKFGELPEDFEIGEVVFSDTLPQELTYPAIQPYLLKKASDFAYWIREKNKIIP</sequence>
<dbReference type="PANTHER" id="PTHR43736">
    <property type="entry name" value="ADP-RIBOSE PYROPHOSPHATASE"/>
    <property type="match status" value="1"/>
</dbReference>
<dbReference type="InterPro" id="IPR014078">
    <property type="entry name" value="Nudix_YtkD"/>
</dbReference>
<dbReference type="OrthoDB" id="9786141at2"/>
<reference evidence="4 5" key="1">
    <citation type="journal article" date="2011" name="Stand. Genomic Sci.">
        <title>Complete genome sequence of Syntrophobotulus glycolicus type strain (FlGlyR).</title>
        <authorList>
            <person name="Han C."/>
            <person name="Mwirichia R."/>
            <person name="Chertkov O."/>
            <person name="Held B."/>
            <person name="Lapidus A."/>
            <person name="Nolan M."/>
            <person name="Lucas S."/>
            <person name="Hammon N."/>
            <person name="Deshpande S."/>
            <person name="Cheng J.F."/>
            <person name="Tapia R."/>
            <person name="Goodwin L."/>
            <person name="Pitluck S."/>
            <person name="Huntemann M."/>
            <person name="Liolios K."/>
            <person name="Ivanova N."/>
            <person name="Pagani I."/>
            <person name="Mavromatis K."/>
            <person name="Ovchinikova G."/>
            <person name="Pati A."/>
            <person name="Chen A."/>
            <person name="Palaniappan K."/>
            <person name="Land M."/>
            <person name="Hauser L."/>
            <person name="Brambilla E.M."/>
            <person name="Rohde M."/>
            <person name="Spring S."/>
            <person name="Sikorski J."/>
            <person name="Goker M."/>
            <person name="Woyke T."/>
            <person name="Bristow J."/>
            <person name="Eisen J.A."/>
            <person name="Markowitz V."/>
            <person name="Hugenholtz P."/>
            <person name="Kyrpides N.C."/>
            <person name="Klenk H.P."/>
            <person name="Detter J.C."/>
        </authorList>
    </citation>
    <scope>NUCLEOTIDE SEQUENCE [LARGE SCALE GENOMIC DNA]</scope>
    <source>
        <strain evidence="5">DSM 8271 / FlGlyR</strain>
    </source>
</reference>
<dbReference type="eggNOG" id="COG1051">
    <property type="taxonomic scope" value="Bacteria"/>
</dbReference>
<dbReference type="InterPro" id="IPR000086">
    <property type="entry name" value="NUDIX_hydrolase_dom"/>
</dbReference>
<proteinExistence type="inferred from homology"/>
<feature type="domain" description="Nudix hydrolase" evidence="3">
    <location>
        <begin position="14"/>
        <end position="136"/>
    </location>
</feature>
<dbReference type="SUPFAM" id="SSF55811">
    <property type="entry name" value="Nudix"/>
    <property type="match status" value="1"/>
</dbReference>
<comment type="similarity">
    <text evidence="1">Belongs to the Nudix hydrolase family.</text>
</comment>
<organism evidence="4 5">
    <name type="scientific">Syntrophobotulus glycolicus (strain DSM 8271 / FlGlyR)</name>
    <dbReference type="NCBI Taxonomy" id="645991"/>
    <lineage>
        <taxon>Bacteria</taxon>
        <taxon>Bacillati</taxon>
        <taxon>Bacillota</taxon>
        <taxon>Clostridia</taxon>
        <taxon>Eubacteriales</taxon>
        <taxon>Desulfitobacteriaceae</taxon>
        <taxon>Syntrophobotulus</taxon>
    </lineage>
</organism>
<dbReference type="RefSeq" id="WP_013624157.1">
    <property type="nucleotide sequence ID" value="NC_015172.1"/>
</dbReference>
<evidence type="ECO:0000313" key="5">
    <source>
        <dbReference type="Proteomes" id="UP000007488"/>
    </source>
</evidence>
<keyword evidence="5" id="KW-1185">Reference proteome</keyword>